<dbReference type="InParanoid" id="A0A0C3DCF7"/>
<evidence type="ECO:0000313" key="1">
    <source>
        <dbReference type="EMBL" id="KIM58410.1"/>
    </source>
</evidence>
<accession>A0A0C3DCF7</accession>
<reference evidence="1 2" key="1">
    <citation type="submission" date="2014-04" db="EMBL/GenBank/DDBJ databases">
        <authorList>
            <consortium name="DOE Joint Genome Institute"/>
            <person name="Kuo A."/>
            <person name="Kohler A."/>
            <person name="Nagy L.G."/>
            <person name="Floudas D."/>
            <person name="Copeland A."/>
            <person name="Barry K.W."/>
            <person name="Cichocki N."/>
            <person name="Veneault-Fourrey C."/>
            <person name="LaButti K."/>
            <person name="Lindquist E.A."/>
            <person name="Lipzen A."/>
            <person name="Lundell T."/>
            <person name="Morin E."/>
            <person name="Murat C."/>
            <person name="Sun H."/>
            <person name="Tunlid A."/>
            <person name="Henrissat B."/>
            <person name="Grigoriev I.V."/>
            <person name="Hibbett D.S."/>
            <person name="Martin F."/>
            <person name="Nordberg H.P."/>
            <person name="Cantor M.N."/>
            <person name="Hua S.X."/>
        </authorList>
    </citation>
    <scope>NUCLEOTIDE SEQUENCE [LARGE SCALE GENOMIC DNA]</scope>
    <source>
        <strain evidence="1 2">Foug A</strain>
    </source>
</reference>
<keyword evidence="2" id="KW-1185">Reference proteome</keyword>
<reference evidence="2" key="2">
    <citation type="submission" date="2015-01" db="EMBL/GenBank/DDBJ databases">
        <title>Evolutionary Origins and Diversification of the Mycorrhizal Mutualists.</title>
        <authorList>
            <consortium name="DOE Joint Genome Institute"/>
            <consortium name="Mycorrhizal Genomics Consortium"/>
            <person name="Kohler A."/>
            <person name="Kuo A."/>
            <person name="Nagy L.G."/>
            <person name="Floudas D."/>
            <person name="Copeland A."/>
            <person name="Barry K.W."/>
            <person name="Cichocki N."/>
            <person name="Veneault-Fourrey C."/>
            <person name="LaButti K."/>
            <person name="Lindquist E.A."/>
            <person name="Lipzen A."/>
            <person name="Lundell T."/>
            <person name="Morin E."/>
            <person name="Murat C."/>
            <person name="Riley R."/>
            <person name="Ohm R."/>
            <person name="Sun H."/>
            <person name="Tunlid A."/>
            <person name="Henrissat B."/>
            <person name="Grigoriev I.V."/>
            <person name="Hibbett D.S."/>
            <person name="Martin F."/>
        </authorList>
    </citation>
    <scope>NUCLEOTIDE SEQUENCE [LARGE SCALE GENOMIC DNA]</scope>
    <source>
        <strain evidence="2">Foug A</strain>
    </source>
</reference>
<dbReference type="OrthoDB" id="3232711at2759"/>
<gene>
    <name evidence="1" type="ORF">SCLCIDRAFT_128246</name>
</gene>
<evidence type="ECO:0000313" key="2">
    <source>
        <dbReference type="Proteomes" id="UP000053989"/>
    </source>
</evidence>
<organism evidence="1 2">
    <name type="scientific">Scleroderma citrinum Foug A</name>
    <dbReference type="NCBI Taxonomy" id="1036808"/>
    <lineage>
        <taxon>Eukaryota</taxon>
        <taxon>Fungi</taxon>
        <taxon>Dikarya</taxon>
        <taxon>Basidiomycota</taxon>
        <taxon>Agaricomycotina</taxon>
        <taxon>Agaricomycetes</taxon>
        <taxon>Agaricomycetidae</taxon>
        <taxon>Boletales</taxon>
        <taxon>Sclerodermatineae</taxon>
        <taxon>Sclerodermataceae</taxon>
        <taxon>Scleroderma</taxon>
    </lineage>
</organism>
<protein>
    <submittedName>
        <fullName evidence="1">Uncharacterized protein</fullName>
    </submittedName>
</protein>
<name>A0A0C3DCF7_9AGAM</name>
<proteinExistence type="predicted"/>
<dbReference type="HOGENOM" id="CLU_2924056_0_0_1"/>
<dbReference type="AlphaFoldDB" id="A0A0C3DCF7"/>
<dbReference type="EMBL" id="KN822086">
    <property type="protein sequence ID" value="KIM58410.1"/>
    <property type="molecule type" value="Genomic_DNA"/>
</dbReference>
<dbReference type="Proteomes" id="UP000053989">
    <property type="component" value="Unassembled WGS sequence"/>
</dbReference>
<sequence>MYVLHIILEFSQHLPANPVFQVYWFRSKALLDQWEEEVDLLQCEADWTQKYFQHRVNFWKY</sequence>